<evidence type="ECO:0000259" key="1">
    <source>
        <dbReference type="Pfam" id="PF21880"/>
    </source>
</evidence>
<dbReference type="EMBL" id="CP000473">
    <property type="protein sequence ID" value="ABJ81161.1"/>
    <property type="molecule type" value="Genomic_DNA"/>
</dbReference>
<protein>
    <recommendedName>
        <fullName evidence="1">DUF6916 domain-containing protein</fullName>
    </recommendedName>
</protein>
<accession>Q02CQ5</accession>
<dbReference type="HOGENOM" id="CLU_162683_1_0_0"/>
<evidence type="ECO:0000313" key="2">
    <source>
        <dbReference type="EMBL" id="ABJ81161.1"/>
    </source>
</evidence>
<organism evidence="2">
    <name type="scientific">Solibacter usitatus (strain Ellin6076)</name>
    <dbReference type="NCBI Taxonomy" id="234267"/>
    <lineage>
        <taxon>Bacteria</taxon>
        <taxon>Pseudomonadati</taxon>
        <taxon>Acidobacteriota</taxon>
        <taxon>Terriglobia</taxon>
        <taxon>Bryobacterales</taxon>
        <taxon>Solibacteraceae</taxon>
        <taxon>Candidatus Solibacter</taxon>
    </lineage>
</organism>
<feature type="domain" description="DUF6916" evidence="1">
    <location>
        <begin position="7"/>
        <end position="94"/>
    </location>
</feature>
<dbReference type="InParanoid" id="Q02CQ5"/>
<dbReference type="KEGG" id="sus:Acid_0146"/>
<name>Q02CQ5_SOLUE</name>
<dbReference type="AlphaFoldDB" id="Q02CQ5"/>
<proteinExistence type="predicted"/>
<dbReference type="OrthoDB" id="156739at2"/>
<dbReference type="Pfam" id="PF21880">
    <property type="entry name" value="DUF6916"/>
    <property type="match status" value="1"/>
</dbReference>
<reference evidence="2" key="1">
    <citation type="submission" date="2006-10" db="EMBL/GenBank/DDBJ databases">
        <title>Complete sequence of Solibacter usitatus Ellin6076.</title>
        <authorList>
            <consortium name="US DOE Joint Genome Institute"/>
            <person name="Copeland A."/>
            <person name="Lucas S."/>
            <person name="Lapidus A."/>
            <person name="Barry K."/>
            <person name="Detter J.C."/>
            <person name="Glavina del Rio T."/>
            <person name="Hammon N."/>
            <person name="Israni S."/>
            <person name="Dalin E."/>
            <person name="Tice H."/>
            <person name="Pitluck S."/>
            <person name="Thompson L.S."/>
            <person name="Brettin T."/>
            <person name="Bruce D."/>
            <person name="Han C."/>
            <person name="Tapia R."/>
            <person name="Gilna P."/>
            <person name="Schmutz J."/>
            <person name="Larimer F."/>
            <person name="Land M."/>
            <person name="Hauser L."/>
            <person name="Kyrpides N."/>
            <person name="Mikhailova N."/>
            <person name="Janssen P.H."/>
            <person name="Kuske C.R."/>
            <person name="Richardson P."/>
        </authorList>
    </citation>
    <scope>NUCLEOTIDE SEQUENCE</scope>
    <source>
        <strain evidence="2">Ellin6076</strain>
    </source>
</reference>
<dbReference type="STRING" id="234267.Acid_0146"/>
<dbReference type="InterPro" id="IPR054209">
    <property type="entry name" value="DUF6916"/>
</dbReference>
<gene>
    <name evidence="2" type="ordered locus">Acid_0146</name>
</gene>
<dbReference type="eggNOG" id="ENOG5030ND1">
    <property type="taxonomic scope" value="Bacteria"/>
</dbReference>
<sequence>MIEQLDSKSFSQQLHTIFQVLVPDIGAVPLELIEVTEYTDQPKLEQFCLTFRGPRNPWFQQKTLPVEHEALGQMDLFIAPLGPDDQGMRYQVIFNRFRK</sequence>